<dbReference type="SUPFAM" id="SSF51658">
    <property type="entry name" value="Xylose isomerase-like"/>
    <property type="match status" value="1"/>
</dbReference>
<gene>
    <name evidence="6 8" type="primary">rhaA</name>
    <name evidence="8" type="ORF">KS4_10550</name>
</gene>
<dbReference type="KEGG" id="pcor:KS4_10550"/>
<dbReference type="GO" id="GO:0005737">
    <property type="term" value="C:cytoplasm"/>
    <property type="evidence" value="ECO:0007669"/>
    <property type="project" value="UniProtKB-SubCell"/>
</dbReference>
<dbReference type="GO" id="GO:0019301">
    <property type="term" value="P:rhamnose catabolic process"/>
    <property type="evidence" value="ECO:0007669"/>
    <property type="project" value="UniProtKB-UniRule"/>
</dbReference>
<dbReference type="EC" id="5.3.1.14" evidence="6 7"/>
<dbReference type="Pfam" id="PF06134">
    <property type="entry name" value="RhaA"/>
    <property type="match status" value="1"/>
</dbReference>
<evidence type="ECO:0000256" key="7">
    <source>
        <dbReference type="NCBIfam" id="TIGR01748"/>
    </source>
</evidence>
<keyword evidence="5 6" id="KW-0684">Rhamnose metabolism</keyword>
<dbReference type="Gene3D" id="3.20.20.150">
    <property type="entry name" value="Divalent-metal-dependent TIM barrel enzymes"/>
    <property type="match status" value="1"/>
</dbReference>
<feature type="binding site" evidence="6">
    <location>
        <position position="301"/>
    </location>
    <ligand>
        <name>Mn(2+)</name>
        <dbReference type="ChEBI" id="CHEBI:29035"/>
    </ligand>
</feature>
<dbReference type="PANTHER" id="PTHR30268">
    <property type="entry name" value="L-RHAMNOSE ISOMERASE"/>
    <property type="match status" value="1"/>
</dbReference>
<reference evidence="8 9" key="1">
    <citation type="submission" date="2019-02" db="EMBL/GenBank/DDBJ databases">
        <title>Deep-cultivation of Planctomycetes and their phenomic and genomic characterization uncovers novel biology.</title>
        <authorList>
            <person name="Wiegand S."/>
            <person name="Jogler M."/>
            <person name="Boedeker C."/>
            <person name="Pinto D."/>
            <person name="Vollmers J."/>
            <person name="Rivas-Marin E."/>
            <person name="Kohn T."/>
            <person name="Peeters S.H."/>
            <person name="Heuer A."/>
            <person name="Rast P."/>
            <person name="Oberbeckmann S."/>
            <person name="Bunk B."/>
            <person name="Jeske O."/>
            <person name="Meyerdierks A."/>
            <person name="Storesund J.E."/>
            <person name="Kallscheuer N."/>
            <person name="Luecker S."/>
            <person name="Lage O.M."/>
            <person name="Pohl T."/>
            <person name="Merkel B.J."/>
            <person name="Hornburger P."/>
            <person name="Mueller R.-W."/>
            <person name="Bruemmer F."/>
            <person name="Labrenz M."/>
            <person name="Spormann A.M."/>
            <person name="Op den Camp H."/>
            <person name="Overmann J."/>
            <person name="Amann R."/>
            <person name="Jetten M.S.M."/>
            <person name="Mascher T."/>
            <person name="Medema M.H."/>
            <person name="Devos D.P."/>
            <person name="Kaster A.-K."/>
            <person name="Ovreas L."/>
            <person name="Rohde M."/>
            <person name="Galperin M.Y."/>
            <person name="Jogler C."/>
        </authorList>
    </citation>
    <scope>NUCLEOTIDE SEQUENCE [LARGE SCALE GENOMIC DNA]</scope>
    <source>
        <strain evidence="8 9">KS4</strain>
    </source>
</reference>
<comment type="pathway">
    <text evidence="6">Carbohydrate degradation; L-rhamnose degradation; glycerone phosphate from L-rhamnose: step 1/3.</text>
</comment>
<dbReference type="AlphaFoldDB" id="A0A517YS24"/>
<dbReference type="RefSeq" id="WP_145075463.1">
    <property type="nucleotide sequence ID" value="NZ_CP036425.1"/>
</dbReference>
<dbReference type="GO" id="GO:0030145">
    <property type="term" value="F:manganese ion binding"/>
    <property type="evidence" value="ECO:0007669"/>
    <property type="project" value="UniProtKB-UniRule"/>
</dbReference>
<dbReference type="InterPro" id="IPR050337">
    <property type="entry name" value="L-rhamnose_isomerase"/>
</dbReference>
<comment type="catalytic activity">
    <reaction evidence="6">
        <text>L-rhamnopyranose = L-rhamnulose</text>
        <dbReference type="Rhea" id="RHEA:23160"/>
        <dbReference type="ChEBI" id="CHEBI:17897"/>
        <dbReference type="ChEBI" id="CHEBI:62346"/>
        <dbReference type="EC" id="5.3.1.14"/>
    </reaction>
</comment>
<keyword evidence="2 6" id="KW-0479">Metal-binding</keyword>
<comment type="subcellular location">
    <subcellularLocation>
        <location evidence="6">Cytoplasm</location>
    </subcellularLocation>
</comment>
<dbReference type="Proteomes" id="UP000317369">
    <property type="component" value="Chromosome"/>
</dbReference>
<proteinExistence type="inferred from homology"/>
<dbReference type="GO" id="GO:0008740">
    <property type="term" value="F:L-rhamnose isomerase activity"/>
    <property type="evidence" value="ECO:0007669"/>
    <property type="project" value="UniProtKB-UniRule"/>
</dbReference>
<organism evidence="8 9">
    <name type="scientific">Poriferisphaera corsica</name>
    <dbReference type="NCBI Taxonomy" id="2528020"/>
    <lineage>
        <taxon>Bacteria</taxon>
        <taxon>Pseudomonadati</taxon>
        <taxon>Planctomycetota</taxon>
        <taxon>Phycisphaerae</taxon>
        <taxon>Phycisphaerales</taxon>
        <taxon>Phycisphaeraceae</taxon>
        <taxon>Poriferisphaera</taxon>
    </lineage>
</organism>
<dbReference type="NCBIfam" id="NF002203">
    <property type="entry name" value="PRK01076.1"/>
    <property type="match status" value="1"/>
</dbReference>
<evidence type="ECO:0000256" key="3">
    <source>
        <dbReference type="ARBA" id="ARBA00023211"/>
    </source>
</evidence>
<dbReference type="InterPro" id="IPR009308">
    <property type="entry name" value="Rhamnose_isomerase"/>
</dbReference>
<dbReference type="UniPathway" id="UPA00541">
    <property type="reaction ID" value="UER00601"/>
</dbReference>
<protein>
    <recommendedName>
        <fullName evidence="6 7">L-rhamnose isomerase</fullName>
        <ecNumber evidence="6 7">5.3.1.14</ecNumber>
    </recommendedName>
</protein>
<comment type="function">
    <text evidence="6">Catalyzes the interconversion of L-rhamnose and L-rhamnulose.</text>
</comment>
<evidence type="ECO:0000313" key="8">
    <source>
        <dbReference type="EMBL" id="QDU33016.1"/>
    </source>
</evidence>
<dbReference type="EMBL" id="CP036425">
    <property type="protein sequence ID" value="QDU33016.1"/>
    <property type="molecule type" value="Genomic_DNA"/>
</dbReference>
<dbReference type="PANTHER" id="PTHR30268:SF0">
    <property type="entry name" value="L-RHAMNOSE ISOMERASE"/>
    <property type="match status" value="1"/>
</dbReference>
<keyword evidence="9" id="KW-1185">Reference proteome</keyword>
<keyword evidence="1 6" id="KW-0963">Cytoplasm</keyword>
<evidence type="ECO:0000256" key="1">
    <source>
        <dbReference type="ARBA" id="ARBA00022490"/>
    </source>
</evidence>
<feature type="binding site" evidence="6">
    <location>
        <position position="267"/>
    </location>
    <ligand>
        <name>Mn(2+)</name>
        <dbReference type="ChEBI" id="CHEBI:29035"/>
    </ligand>
</feature>
<evidence type="ECO:0000313" key="9">
    <source>
        <dbReference type="Proteomes" id="UP000317369"/>
    </source>
</evidence>
<keyword evidence="3 6" id="KW-0464">Manganese</keyword>
<comment type="cofactor">
    <cofactor evidence="6">
        <name>Mn(2+)</name>
        <dbReference type="ChEBI" id="CHEBI:29035"/>
    </cofactor>
    <text evidence="6">Binds 1 Mn(2+) ion per subunit.</text>
</comment>
<keyword evidence="4 6" id="KW-0413">Isomerase</keyword>
<dbReference type="OrthoDB" id="9766697at2"/>
<dbReference type="NCBIfam" id="TIGR01748">
    <property type="entry name" value="rhaA"/>
    <property type="match status" value="1"/>
</dbReference>
<evidence type="ECO:0000256" key="6">
    <source>
        <dbReference type="HAMAP-Rule" id="MF_00541"/>
    </source>
</evidence>
<accession>A0A517YS24</accession>
<dbReference type="HAMAP" id="MF_00541">
    <property type="entry name" value="RhaA"/>
    <property type="match status" value="1"/>
</dbReference>
<comment type="similarity">
    <text evidence="6">Belongs to the rhamnose isomerase family.</text>
</comment>
<dbReference type="GO" id="GO:0019324">
    <property type="term" value="P:L-lyxose metabolic process"/>
    <property type="evidence" value="ECO:0007669"/>
    <property type="project" value="TreeGrafter"/>
</dbReference>
<evidence type="ECO:0000256" key="4">
    <source>
        <dbReference type="ARBA" id="ARBA00023235"/>
    </source>
</evidence>
<evidence type="ECO:0000256" key="2">
    <source>
        <dbReference type="ARBA" id="ARBA00022723"/>
    </source>
</evidence>
<name>A0A517YS24_9BACT</name>
<feature type="binding site" evidence="6">
    <location>
        <position position="299"/>
    </location>
    <ligand>
        <name>Mn(2+)</name>
        <dbReference type="ChEBI" id="CHEBI:29035"/>
    </ligand>
</feature>
<sequence length="429" mass="48911">MPTPKRQSIEQTYEIAKERYDTLGINIDSAMQKTSEISISLHCWQGDDVTGFENQGQNLGSGLAVTGHYPGKARNADELRKDLDLVYQLLPGKHRLNLHAIYLESSGKKIERNNIQPEHFSRWIDWAKANNIGLDFNPSCFGHQHSNSGFTLSNQDPNIRNFWIEHCVAARHIGAAMGKATDSPCITNIWIPDGYKDTPYDRMAPRERLMLSLDTIFQEKIDKAHNLDSVESKLFGIGSESYVTGSHEFYLGYAISRQKLYCLDAGHFHPTETISDKVSSTMLYLDEILLHVSRGVRWDSDHVITLNDDLHAIAQSIVRGNFAHRIHIGLDFFDASINRIAAWTIGTRNMIKALLAAHLEPVTLLKNYEDQADYTNRLALLEEIKMLPLGAIWDYYCLKYDVPTRNDWMLEVKQYEHDVLSKRTDDVAM</sequence>
<dbReference type="InterPro" id="IPR036237">
    <property type="entry name" value="Xyl_isomerase-like_sf"/>
</dbReference>
<evidence type="ECO:0000256" key="5">
    <source>
        <dbReference type="ARBA" id="ARBA00023308"/>
    </source>
</evidence>